<dbReference type="SUPFAM" id="SSF69318">
    <property type="entry name" value="Integrin alpha N-terminal domain"/>
    <property type="match status" value="1"/>
</dbReference>
<accession>A0A1C5AGV5</accession>
<feature type="region of interest" description="Disordered" evidence="1">
    <location>
        <begin position="1"/>
        <end position="49"/>
    </location>
</feature>
<protein>
    <submittedName>
        <fullName evidence="2">FG-GAP repeat</fullName>
    </submittedName>
</protein>
<evidence type="ECO:0000256" key="1">
    <source>
        <dbReference type="SAM" id="MobiDB-lite"/>
    </source>
</evidence>
<dbReference type="EMBL" id="FMCX01000010">
    <property type="protein sequence ID" value="SCF44346.1"/>
    <property type="molecule type" value="Genomic_DNA"/>
</dbReference>
<evidence type="ECO:0000313" key="3">
    <source>
        <dbReference type="Proteomes" id="UP000199504"/>
    </source>
</evidence>
<dbReference type="Proteomes" id="UP000199504">
    <property type="component" value="Unassembled WGS sequence"/>
</dbReference>
<evidence type="ECO:0000313" key="2">
    <source>
        <dbReference type="EMBL" id="SCF44346.1"/>
    </source>
</evidence>
<dbReference type="Gene3D" id="2.130.10.130">
    <property type="entry name" value="Integrin alpha, N-terminal"/>
    <property type="match status" value="1"/>
</dbReference>
<dbReference type="PANTHER" id="PTHR46580:SF4">
    <property type="entry name" value="ATP_GTP-BINDING PROTEIN"/>
    <property type="match status" value="1"/>
</dbReference>
<dbReference type="InterPro" id="IPR028994">
    <property type="entry name" value="Integrin_alpha_N"/>
</dbReference>
<dbReference type="PROSITE" id="PS50231">
    <property type="entry name" value="RICIN_B_LECTIN"/>
    <property type="match status" value="1"/>
</dbReference>
<feature type="compositionally biased region" description="Polar residues" evidence="1">
    <location>
        <begin position="1"/>
        <end position="11"/>
    </location>
</feature>
<gene>
    <name evidence="2" type="ORF">GA0070564_11073</name>
</gene>
<proteinExistence type="predicted"/>
<keyword evidence="3" id="KW-1185">Reference proteome</keyword>
<dbReference type="STRING" id="262898.GA0070564_11073"/>
<name>A0A1C5AGV5_9ACTN</name>
<reference evidence="3" key="1">
    <citation type="submission" date="2016-06" db="EMBL/GenBank/DDBJ databases">
        <authorList>
            <person name="Varghese N."/>
            <person name="Submissions Spin"/>
        </authorList>
    </citation>
    <scope>NUCLEOTIDE SEQUENCE [LARGE SCALE GENOMIC DNA]</scope>
    <source>
        <strain evidence="3">DSM 44830</strain>
    </source>
</reference>
<sequence>MGQLLSLESGSQNGGIYANKPGYHNTRAGNATNDYSVRDQEDQGGPSDKAAAYDWTFPDAQGFAPASSPTLDAQPVQRFAATAADYSAISRYSQRLLASGRNPNDPRMDGWREFYGQADTDSGVEGYDFRYDRDVSSDPSHLWHIHLSEDRDKTTSMDNKVALLSVLRGETVEQWRNRATADFDGDGSSDLALYRPDPVNGSLWNIRSWKRGVNIYTDEKWGGKSSDIPLTGDFDNDGVADMAIYRRDCAVGSTWWIKNGASGVQTTGDMRWGGCNDIPSIGDVNGDGYDDLVLYRQDCTTGSTWQMYNVRLKGTIQTDLRWGGCKDLPLTGDVNGDGYDDLVLYRQDCTAGSTWQMYNVRLKGAIQTDLRWGGCKDIPSTGDVNGDGHDDLVLYRQDCTTGSTWQTYNVRYQGTIRTDVRWGGCHDIPVTADFNADGYADLGTYRQDCTSGSTWNLYNFRLGGVTDDAYRYGGCADLPVTKNSINIVT</sequence>
<dbReference type="AlphaFoldDB" id="A0A1C5AGV5"/>
<organism evidence="2 3">
    <name type="scientific">Micromonospora mirobrigensis</name>
    <dbReference type="NCBI Taxonomy" id="262898"/>
    <lineage>
        <taxon>Bacteria</taxon>
        <taxon>Bacillati</taxon>
        <taxon>Actinomycetota</taxon>
        <taxon>Actinomycetes</taxon>
        <taxon>Micromonosporales</taxon>
        <taxon>Micromonosporaceae</taxon>
        <taxon>Micromonospora</taxon>
    </lineage>
</organism>
<dbReference type="PANTHER" id="PTHR46580">
    <property type="entry name" value="SENSOR KINASE-RELATED"/>
    <property type="match status" value="1"/>
</dbReference>